<feature type="chain" id="PRO_5047407270" description="Calcium-binding protein" evidence="4">
    <location>
        <begin position="27"/>
        <end position="471"/>
    </location>
</feature>
<evidence type="ECO:0000256" key="3">
    <source>
        <dbReference type="SAM" id="MobiDB-lite"/>
    </source>
</evidence>
<keyword evidence="2" id="KW-0964">Secreted</keyword>
<dbReference type="PANTHER" id="PTHR38340">
    <property type="entry name" value="S-LAYER PROTEIN"/>
    <property type="match status" value="1"/>
</dbReference>
<dbReference type="SUPFAM" id="SSF51120">
    <property type="entry name" value="beta-Roll"/>
    <property type="match status" value="2"/>
</dbReference>
<name>A0ABS1L3H8_9ACTN</name>
<feature type="region of interest" description="Disordered" evidence="3">
    <location>
        <begin position="426"/>
        <end position="471"/>
    </location>
</feature>
<organism evidence="5 6">
    <name type="scientific">Nocardioides baculatus</name>
    <dbReference type="NCBI Taxonomy" id="2801337"/>
    <lineage>
        <taxon>Bacteria</taxon>
        <taxon>Bacillati</taxon>
        <taxon>Actinomycetota</taxon>
        <taxon>Actinomycetes</taxon>
        <taxon>Propionibacteriales</taxon>
        <taxon>Nocardioidaceae</taxon>
        <taxon>Nocardioides</taxon>
    </lineage>
</organism>
<dbReference type="InterPro" id="IPR050557">
    <property type="entry name" value="RTX_toxin/Mannuronan_C5-epim"/>
</dbReference>
<dbReference type="PANTHER" id="PTHR38340:SF1">
    <property type="entry name" value="S-LAYER PROTEIN"/>
    <property type="match status" value="1"/>
</dbReference>
<keyword evidence="4" id="KW-0732">Signal</keyword>
<dbReference type="Gene3D" id="2.160.20.160">
    <property type="match status" value="1"/>
</dbReference>
<comment type="subcellular location">
    <subcellularLocation>
        <location evidence="1">Secreted</location>
    </subcellularLocation>
</comment>
<dbReference type="Proteomes" id="UP000636918">
    <property type="component" value="Unassembled WGS sequence"/>
</dbReference>
<dbReference type="InterPro" id="IPR001343">
    <property type="entry name" value="Hemolysn_Ca-bd"/>
</dbReference>
<protein>
    <recommendedName>
        <fullName evidence="7">Calcium-binding protein</fullName>
    </recommendedName>
</protein>
<evidence type="ECO:0000256" key="2">
    <source>
        <dbReference type="ARBA" id="ARBA00022525"/>
    </source>
</evidence>
<evidence type="ECO:0000256" key="4">
    <source>
        <dbReference type="SAM" id="SignalP"/>
    </source>
</evidence>
<evidence type="ECO:0008006" key="7">
    <source>
        <dbReference type="Google" id="ProtNLM"/>
    </source>
</evidence>
<feature type="signal peptide" evidence="4">
    <location>
        <begin position="1"/>
        <end position="26"/>
    </location>
</feature>
<dbReference type="Pfam" id="PF00353">
    <property type="entry name" value="HemolysinCabind"/>
    <property type="match status" value="5"/>
</dbReference>
<comment type="caution">
    <text evidence="5">The sequence shown here is derived from an EMBL/GenBank/DDBJ whole genome shotgun (WGS) entry which is preliminary data.</text>
</comment>
<reference evidence="5 6" key="1">
    <citation type="submission" date="2021-01" db="EMBL/GenBank/DDBJ databases">
        <title>Genome seq and assembly of Nocardiodes sp. G10.</title>
        <authorList>
            <person name="Chhetri G."/>
        </authorList>
    </citation>
    <scope>NUCLEOTIDE SEQUENCE [LARGE SCALE GENOMIC DNA]</scope>
    <source>
        <strain evidence="5 6">G10</strain>
    </source>
</reference>
<evidence type="ECO:0000313" key="5">
    <source>
        <dbReference type="EMBL" id="MBL0746253.1"/>
    </source>
</evidence>
<dbReference type="Gene3D" id="2.150.10.10">
    <property type="entry name" value="Serralysin-like metalloprotease, C-terminal"/>
    <property type="match status" value="1"/>
</dbReference>
<sequence length="471" mass="47720">MRRTTPLTAAAMLGLALLAPTTAASAAGETCRGEAATIVGERTKVITGTEGRDVVVTNGSGQVDTLGGDDLVCVTGRDGPRGTTYGVSIDTGAGNDVVDGTAARSWGADVTLGAGADRFEGGASDDYVLAGDVVVAGSDVSYPDADPDVLIGGGGGDSLRSGQDGLPNSDVLQGGDGDDGLAYAGTLTDASLLDGGSGVDRLGLALRPGAQLLDNVAGELRRDGALVRRWTSVESFAAGPADVTGVTLEVRGSAVAESLLLFDAMPLTGDLGAGDDSLRVMATLPAVSTLAGGEGRDRFDFGTEDGSVEWDLRSGAVTTDDGSFTARGFEDGFVSAARTRLVGTDGPNDLAANSCDARIDGRDGRDRLSIHSDGTFDVFDTCIGSAVLLGGRGHDTIISRAGSKDRMVGGRGNDTFDAVGSNDTVFGGPGHDGADLGNGNDAFYGGPGRDKVDGQQGRDLCRAERRRSCER</sequence>
<feature type="compositionally biased region" description="Basic and acidic residues" evidence="3">
    <location>
        <begin position="459"/>
        <end position="471"/>
    </location>
</feature>
<keyword evidence="6" id="KW-1185">Reference proteome</keyword>
<dbReference type="InterPro" id="IPR011049">
    <property type="entry name" value="Serralysin-like_metalloprot_C"/>
</dbReference>
<accession>A0ABS1L3H8</accession>
<feature type="region of interest" description="Disordered" evidence="3">
    <location>
        <begin position="148"/>
        <end position="168"/>
    </location>
</feature>
<evidence type="ECO:0000313" key="6">
    <source>
        <dbReference type="Proteomes" id="UP000636918"/>
    </source>
</evidence>
<dbReference type="EMBL" id="JAERSG010000001">
    <property type="protein sequence ID" value="MBL0746253.1"/>
    <property type="molecule type" value="Genomic_DNA"/>
</dbReference>
<dbReference type="PRINTS" id="PR00313">
    <property type="entry name" value="CABNDNGRPT"/>
</dbReference>
<gene>
    <name evidence="5" type="ORF">JI751_01405</name>
</gene>
<dbReference type="RefSeq" id="WP_201934465.1">
    <property type="nucleotide sequence ID" value="NZ_JAERSG010000001.1"/>
</dbReference>
<evidence type="ECO:0000256" key="1">
    <source>
        <dbReference type="ARBA" id="ARBA00004613"/>
    </source>
</evidence>
<proteinExistence type="predicted"/>